<evidence type="ECO:0000256" key="4">
    <source>
        <dbReference type="ARBA" id="ARBA00022461"/>
    </source>
</evidence>
<evidence type="ECO:0000256" key="11">
    <source>
        <dbReference type="ARBA" id="ARBA00023303"/>
    </source>
</evidence>
<dbReference type="KEGG" id="tut:107359454"/>
<comment type="subcellular location">
    <subcellularLocation>
        <location evidence="1">Membrane</location>
        <topology evidence="1">Multi-pass membrane protein</topology>
    </subcellularLocation>
</comment>
<name>T1K267_TETUR</name>
<keyword evidence="9 13" id="KW-0472">Membrane</keyword>
<dbReference type="OrthoDB" id="6422108at2759"/>
<dbReference type="Proteomes" id="UP000015104">
    <property type="component" value="Unassembled WGS sequence"/>
</dbReference>
<keyword evidence="11 12" id="KW-0407">Ion channel</keyword>
<dbReference type="EMBL" id="CAEY01001359">
    <property type="status" value="NOT_ANNOTATED_CDS"/>
    <property type="molecule type" value="Genomic_DNA"/>
</dbReference>
<dbReference type="Pfam" id="PF00858">
    <property type="entry name" value="ASC"/>
    <property type="match status" value="1"/>
</dbReference>
<sequence length="483" mass="56231">MVKVKGYSKLQGLGVRPEDVRIRTTAFMDGQSKSKSKSNYSYSTWIRRLIGVALFTYAFIQCFKQIRELTQDFLRHEVIESVSDHIEDFVEPPNFSFCFDLLSTINSTQLLERHPSIITEIEQIRREEPQYHNWSANAIIHDYTKGPRLVFNLTSAEIYDLLPRFKKSLLSCQYLNTNLKLGTCNWTYFTEYFFNQMVCNEFIWHPVNAKPMEEIKFPYDGIKIPGFQNTRFLALYLDLSHLLNVTVMSVMAHSSVEVSWDPESSTLETYPEYGEAKIYGLSYHKTSRKSLPSPYQSNCTDFKDSPYFSRQDCLKNCSVARFINRTSRLPRYAIVRSFDNNKILYDYEERERYQSLIQQLSEYCNKICGTSDCYSEDFSLTVLYSPRQSIQSGKKLIIHIYPPTKPDTAINTSPSLTFQYYFASIGGTLGIWFGFSFYSCLICLFDTTPKLITTIKKLCSHKQTPNKPKIEVNLIEQTEVKQR</sequence>
<organism evidence="14 15">
    <name type="scientific">Tetranychus urticae</name>
    <name type="common">Two-spotted spider mite</name>
    <dbReference type="NCBI Taxonomy" id="32264"/>
    <lineage>
        <taxon>Eukaryota</taxon>
        <taxon>Metazoa</taxon>
        <taxon>Ecdysozoa</taxon>
        <taxon>Arthropoda</taxon>
        <taxon>Chelicerata</taxon>
        <taxon>Arachnida</taxon>
        <taxon>Acari</taxon>
        <taxon>Acariformes</taxon>
        <taxon>Trombidiformes</taxon>
        <taxon>Prostigmata</taxon>
        <taxon>Eleutherengona</taxon>
        <taxon>Raphignathae</taxon>
        <taxon>Tetranychoidea</taxon>
        <taxon>Tetranychidae</taxon>
        <taxon>Tetranychus</taxon>
    </lineage>
</organism>
<keyword evidence="8 12" id="KW-0406">Ion transport</keyword>
<keyword evidence="7" id="KW-0915">Sodium</keyword>
<evidence type="ECO:0000256" key="5">
    <source>
        <dbReference type="ARBA" id="ARBA00022692"/>
    </source>
</evidence>
<dbReference type="InterPro" id="IPR001873">
    <property type="entry name" value="ENaC"/>
</dbReference>
<dbReference type="OMA" id="HNWSANA"/>
<protein>
    <submittedName>
        <fullName evidence="14">Uncharacterized protein</fullName>
    </submittedName>
</protein>
<keyword evidence="10 12" id="KW-0739">Sodium transport</keyword>
<feature type="transmembrane region" description="Helical" evidence="13">
    <location>
        <begin position="420"/>
        <end position="445"/>
    </location>
</feature>
<evidence type="ECO:0000256" key="1">
    <source>
        <dbReference type="ARBA" id="ARBA00004141"/>
    </source>
</evidence>
<proteinExistence type="inferred from homology"/>
<keyword evidence="15" id="KW-1185">Reference proteome</keyword>
<dbReference type="HOGENOM" id="CLU_574057_0_0_1"/>
<evidence type="ECO:0000256" key="2">
    <source>
        <dbReference type="ARBA" id="ARBA00007193"/>
    </source>
</evidence>
<evidence type="ECO:0000313" key="14">
    <source>
        <dbReference type="EnsemblMetazoa" id="tetur04g03920.1"/>
    </source>
</evidence>
<evidence type="ECO:0000256" key="7">
    <source>
        <dbReference type="ARBA" id="ARBA00023053"/>
    </source>
</evidence>
<dbReference type="EnsemblMetazoa" id="tetur04g03920.1">
    <property type="protein sequence ID" value="tetur04g03920.1"/>
    <property type="gene ID" value="tetur04g03920"/>
</dbReference>
<evidence type="ECO:0000256" key="12">
    <source>
        <dbReference type="RuleBase" id="RU000679"/>
    </source>
</evidence>
<accession>T1K267</accession>
<evidence type="ECO:0000256" key="6">
    <source>
        <dbReference type="ARBA" id="ARBA00022989"/>
    </source>
</evidence>
<evidence type="ECO:0000256" key="8">
    <source>
        <dbReference type="ARBA" id="ARBA00023065"/>
    </source>
</evidence>
<evidence type="ECO:0000256" key="3">
    <source>
        <dbReference type="ARBA" id="ARBA00022448"/>
    </source>
</evidence>
<dbReference type="AlphaFoldDB" id="T1K267"/>
<evidence type="ECO:0000256" key="9">
    <source>
        <dbReference type="ARBA" id="ARBA00023136"/>
    </source>
</evidence>
<keyword evidence="6 13" id="KW-1133">Transmembrane helix</keyword>
<reference evidence="14" key="2">
    <citation type="submission" date="2015-06" db="UniProtKB">
        <authorList>
            <consortium name="EnsemblMetazoa"/>
        </authorList>
    </citation>
    <scope>IDENTIFICATION</scope>
</reference>
<evidence type="ECO:0000256" key="13">
    <source>
        <dbReference type="SAM" id="Phobius"/>
    </source>
</evidence>
<gene>
    <name evidence="14" type="primary">107359454</name>
</gene>
<keyword evidence="4 12" id="KW-0894">Sodium channel</keyword>
<dbReference type="GO" id="GO:0016020">
    <property type="term" value="C:membrane"/>
    <property type="evidence" value="ECO:0007669"/>
    <property type="project" value="UniProtKB-SubCell"/>
</dbReference>
<dbReference type="GO" id="GO:0005272">
    <property type="term" value="F:sodium channel activity"/>
    <property type="evidence" value="ECO:0007669"/>
    <property type="project" value="UniProtKB-KW"/>
</dbReference>
<keyword evidence="5 12" id="KW-0812">Transmembrane</keyword>
<evidence type="ECO:0000256" key="10">
    <source>
        <dbReference type="ARBA" id="ARBA00023201"/>
    </source>
</evidence>
<reference evidence="15" key="1">
    <citation type="submission" date="2011-08" db="EMBL/GenBank/DDBJ databases">
        <authorList>
            <person name="Rombauts S."/>
        </authorList>
    </citation>
    <scope>NUCLEOTIDE SEQUENCE</scope>
    <source>
        <strain evidence="15">London</strain>
    </source>
</reference>
<evidence type="ECO:0000313" key="15">
    <source>
        <dbReference type="Proteomes" id="UP000015104"/>
    </source>
</evidence>
<comment type="similarity">
    <text evidence="2 12">Belongs to the amiloride-sensitive sodium channel (TC 1.A.6) family.</text>
</comment>
<keyword evidence="3 12" id="KW-0813">Transport</keyword>